<name>A0A8H4RID6_9HELO</name>
<comment type="caution">
    <text evidence="2">The sequence shown here is derived from an EMBL/GenBank/DDBJ whole genome shotgun (WGS) entry which is preliminary data.</text>
</comment>
<feature type="compositionally biased region" description="Low complexity" evidence="1">
    <location>
        <begin position="1"/>
        <end position="14"/>
    </location>
</feature>
<accession>A0A8H4RID6</accession>
<dbReference type="Proteomes" id="UP000566819">
    <property type="component" value="Unassembled WGS sequence"/>
</dbReference>
<dbReference type="EMBL" id="JAAMPI010000770">
    <property type="protein sequence ID" value="KAF4628732.1"/>
    <property type="molecule type" value="Genomic_DNA"/>
</dbReference>
<feature type="compositionally biased region" description="Basic and acidic residues" evidence="1">
    <location>
        <begin position="104"/>
        <end position="119"/>
    </location>
</feature>
<evidence type="ECO:0000256" key="1">
    <source>
        <dbReference type="SAM" id="MobiDB-lite"/>
    </source>
</evidence>
<feature type="region of interest" description="Disordered" evidence="1">
    <location>
        <begin position="55"/>
        <end position="119"/>
    </location>
</feature>
<dbReference type="OrthoDB" id="3536671at2759"/>
<reference evidence="2 3" key="1">
    <citation type="submission" date="2020-03" db="EMBL/GenBank/DDBJ databases">
        <title>Draft Genome Sequence of Cudoniella acicularis.</title>
        <authorList>
            <person name="Buettner E."/>
            <person name="Kellner H."/>
        </authorList>
    </citation>
    <scope>NUCLEOTIDE SEQUENCE [LARGE SCALE GENOMIC DNA]</scope>
    <source>
        <strain evidence="2 3">DSM 108380</strain>
    </source>
</reference>
<keyword evidence="3" id="KW-1185">Reference proteome</keyword>
<evidence type="ECO:0000313" key="3">
    <source>
        <dbReference type="Proteomes" id="UP000566819"/>
    </source>
</evidence>
<gene>
    <name evidence="2" type="ORF">G7Y89_g9422</name>
</gene>
<proteinExistence type="predicted"/>
<feature type="compositionally biased region" description="Polar residues" evidence="1">
    <location>
        <begin position="71"/>
        <end position="84"/>
    </location>
</feature>
<sequence length="150" mass="16758">MSLTDSPSPSTSPNRPRRPSKFIEGTAATRPDILQRTPTSNKLFFSILSEMDAIESQRRNRGTGHSHRDSNSSVESFMSGSPPTSFALPKQKEGRRSINFGRQSLDERPREEVGYAHGETDAEKLAKKLKGRLRAWTVGKERDVKPYPGT</sequence>
<feature type="region of interest" description="Disordered" evidence="1">
    <location>
        <begin position="1"/>
        <end position="40"/>
    </location>
</feature>
<dbReference type="AlphaFoldDB" id="A0A8H4RID6"/>
<organism evidence="2 3">
    <name type="scientific">Cudoniella acicularis</name>
    <dbReference type="NCBI Taxonomy" id="354080"/>
    <lineage>
        <taxon>Eukaryota</taxon>
        <taxon>Fungi</taxon>
        <taxon>Dikarya</taxon>
        <taxon>Ascomycota</taxon>
        <taxon>Pezizomycotina</taxon>
        <taxon>Leotiomycetes</taxon>
        <taxon>Helotiales</taxon>
        <taxon>Tricladiaceae</taxon>
        <taxon>Cudoniella</taxon>
    </lineage>
</organism>
<evidence type="ECO:0000313" key="2">
    <source>
        <dbReference type="EMBL" id="KAF4628732.1"/>
    </source>
</evidence>
<protein>
    <submittedName>
        <fullName evidence="2">Uncharacterized protein</fullName>
    </submittedName>
</protein>